<comment type="similarity">
    <text evidence="1">Belongs to the MEMO1 family.</text>
</comment>
<dbReference type="PANTHER" id="PTHR11060:SF0">
    <property type="entry name" value="PROTEIN MEMO1"/>
    <property type="match status" value="1"/>
</dbReference>
<evidence type="ECO:0000256" key="2">
    <source>
        <dbReference type="ARBA" id="ARBA00016657"/>
    </source>
</evidence>
<dbReference type="EMBL" id="FN654728">
    <property type="protein sequence ID" value="CBY36133.1"/>
    <property type="molecule type" value="Genomic_DNA"/>
</dbReference>
<dbReference type="HAMAP" id="MF_00055">
    <property type="entry name" value="MEMO1"/>
    <property type="match status" value="1"/>
</dbReference>
<dbReference type="InterPro" id="IPR002737">
    <property type="entry name" value="MEMO1_fam"/>
</dbReference>
<dbReference type="Gene3D" id="3.40.830.10">
    <property type="entry name" value="LigB-like"/>
    <property type="match status" value="1"/>
</dbReference>
<dbReference type="NCBIfam" id="TIGR04336">
    <property type="entry name" value="AmmeMemoSam_B"/>
    <property type="match status" value="1"/>
</dbReference>
<dbReference type="PANTHER" id="PTHR11060">
    <property type="entry name" value="PROTEIN MEMO1"/>
    <property type="match status" value="1"/>
</dbReference>
<evidence type="ECO:0000256" key="3">
    <source>
        <dbReference type="ARBA" id="ARBA00030837"/>
    </source>
</evidence>
<sequence length="292" mass="33346">MVNRRASHAGSWYSGDPRELENQLKNWISKAKFEKKAKAVIVPHAGYAYSAPTAAWSFLQLDAQTTKKIFVIGPSHHVYLPNCALPVVKECETPLGNLRIDKDIVTELHATGLFCTMDVPTDEEEHSIEMQLPFLAHIFKNRLEEVSVVPIMVGSIKQEKEADYAQVFAKYLNDPEVVFVISSDFCHWGKRFRYTYRLEEYEQIFESIDAVDREGMDHIASKNLSNFHNYLRRTKNTICGRNPICLLLATINLLEQKVNMQSQIKFLKYAQSSQVRSPNDSSVSYASAVCYL</sequence>
<evidence type="ECO:0000256" key="1">
    <source>
        <dbReference type="ARBA" id="ARBA00006315"/>
    </source>
</evidence>
<proteinExistence type="inferred from homology"/>
<evidence type="ECO:0000313" key="4">
    <source>
        <dbReference type="EMBL" id="CBY36133.1"/>
    </source>
</evidence>
<name>E4YKX2_OIKDI</name>
<organism evidence="4">
    <name type="scientific">Oikopleura dioica</name>
    <name type="common">Tunicate</name>
    <dbReference type="NCBI Taxonomy" id="34765"/>
    <lineage>
        <taxon>Eukaryota</taxon>
        <taxon>Metazoa</taxon>
        <taxon>Chordata</taxon>
        <taxon>Tunicata</taxon>
        <taxon>Appendicularia</taxon>
        <taxon>Copelata</taxon>
        <taxon>Oikopleuridae</taxon>
        <taxon>Oikopleura</taxon>
    </lineage>
</organism>
<reference evidence="4" key="1">
    <citation type="journal article" date="2010" name="Science">
        <title>Plasticity of animal genome architecture unmasked by rapid evolution of a pelagic tunicate.</title>
        <authorList>
            <person name="Denoeud F."/>
            <person name="Henriet S."/>
            <person name="Mungpakdee S."/>
            <person name="Aury J.M."/>
            <person name="Da Silva C."/>
            <person name="Brinkmann H."/>
            <person name="Mikhaleva J."/>
            <person name="Olsen L.C."/>
            <person name="Jubin C."/>
            <person name="Canestro C."/>
            <person name="Bouquet J.M."/>
            <person name="Danks G."/>
            <person name="Poulain J."/>
            <person name="Campsteijn C."/>
            <person name="Adamski M."/>
            <person name="Cross I."/>
            <person name="Yadetie F."/>
            <person name="Muffato M."/>
            <person name="Louis A."/>
            <person name="Butcher S."/>
            <person name="Tsagkogeorga G."/>
            <person name="Konrad A."/>
            <person name="Singh S."/>
            <person name="Jensen M.F."/>
            <person name="Cong E.H."/>
            <person name="Eikeseth-Otteraa H."/>
            <person name="Noel B."/>
            <person name="Anthouard V."/>
            <person name="Porcel B.M."/>
            <person name="Kachouri-Lafond R."/>
            <person name="Nishino A."/>
            <person name="Ugolini M."/>
            <person name="Chourrout P."/>
            <person name="Nishida H."/>
            <person name="Aasland R."/>
            <person name="Huzurbazar S."/>
            <person name="Westhof E."/>
            <person name="Delsuc F."/>
            <person name="Lehrach H."/>
            <person name="Reinhardt R."/>
            <person name="Weissenbach J."/>
            <person name="Roy S.W."/>
            <person name="Artiguenave F."/>
            <person name="Postlethwait J.H."/>
            <person name="Manak J.R."/>
            <person name="Thompson E.M."/>
            <person name="Jaillon O."/>
            <person name="Du Pasquier L."/>
            <person name="Boudinot P."/>
            <person name="Liberles D.A."/>
            <person name="Volff J.N."/>
            <person name="Philippe H."/>
            <person name="Lenhard B."/>
            <person name="Roest Crollius H."/>
            <person name="Wincker P."/>
            <person name="Chourrout D."/>
        </authorList>
    </citation>
    <scope>NUCLEOTIDE SEQUENCE [LARGE SCALE GENOMIC DNA]</scope>
</reference>
<accession>E4YKX2</accession>
<dbReference type="Proteomes" id="UP000011014">
    <property type="component" value="Unassembled WGS sequence"/>
</dbReference>
<protein>
    <recommendedName>
        <fullName evidence="2">Protein MEMO1</fullName>
    </recommendedName>
    <alternativeName>
        <fullName evidence="3">Mediator of ErbB2-driven cell motility 1</fullName>
    </alternativeName>
</protein>
<dbReference type="Pfam" id="PF01875">
    <property type="entry name" value="Memo"/>
    <property type="match status" value="1"/>
</dbReference>
<gene>
    <name evidence="4" type="ORF">GSOID_T00028616001</name>
</gene>
<dbReference type="AlphaFoldDB" id="E4YKX2"/>
<dbReference type="CDD" id="cd07361">
    <property type="entry name" value="MEMO_like"/>
    <property type="match status" value="1"/>
</dbReference>